<dbReference type="GO" id="GO:0005525">
    <property type="term" value="F:GTP binding"/>
    <property type="evidence" value="ECO:0007669"/>
    <property type="project" value="UniProtKB-KW"/>
</dbReference>
<proteinExistence type="inferred from homology"/>
<dbReference type="CDD" id="cd00882">
    <property type="entry name" value="Ras_like_GTPase"/>
    <property type="match status" value="1"/>
</dbReference>
<evidence type="ECO:0000256" key="1">
    <source>
        <dbReference type="ARBA" id="ARBA00004496"/>
    </source>
</evidence>
<evidence type="ECO:0000256" key="5">
    <source>
        <dbReference type="ARBA" id="ARBA00023134"/>
    </source>
</evidence>
<dbReference type="PANTHER" id="PTHR46152">
    <property type="entry name" value="NF-KAPPA-B INHIBITOR-INTERACTING RAS-LIKE PROTEIN"/>
    <property type="match status" value="1"/>
</dbReference>
<dbReference type="GO" id="GO:0043124">
    <property type="term" value="P:negative regulation of canonical NF-kappaB signal transduction"/>
    <property type="evidence" value="ECO:0007669"/>
    <property type="project" value="InterPro"/>
</dbReference>
<evidence type="ECO:0000256" key="2">
    <source>
        <dbReference type="ARBA" id="ARBA00008094"/>
    </source>
</evidence>
<gene>
    <name evidence="8" type="primary">NKIRAS2</name>
</gene>
<dbReference type="GO" id="GO:0003924">
    <property type="term" value="F:GTPase activity"/>
    <property type="evidence" value="ECO:0007669"/>
    <property type="project" value="InterPro"/>
</dbReference>
<dbReference type="AlphaFoldDB" id="A0A9F2N9A4"/>
<dbReference type="CTD" id="28511"/>
<keyword evidence="7" id="KW-1185">Reference proteome</keyword>
<dbReference type="SMART" id="SM00173">
    <property type="entry name" value="RAS"/>
    <property type="match status" value="1"/>
</dbReference>
<dbReference type="GO" id="GO:0032484">
    <property type="term" value="P:Ral protein signal transduction"/>
    <property type="evidence" value="ECO:0007669"/>
    <property type="project" value="TreeGrafter"/>
</dbReference>
<dbReference type="Gene3D" id="3.40.50.300">
    <property type="entry name" value="P-loop containing nucleotide triphosphate hydrolases"/>
    <property type="match status" value="2"/>
</dbReference>
<protein>
    <submittedName>
        <fullName evidence="8">NF-kappa-B inhibitor-interacting Ras-like protein 2 isoform X2</fullName>
    </submittedName>
</protein>
<evidence type="ECO:0000256" key="6">
    <source>
        <dbReference type="SAM" id="MobiDB-lite"/>
    </source>
</evidence>
<dbReference type="OrthoDB" id="10002389at2759"/>
<keyword evidence="3" id="KW-0963">Cytoplasm</keyword>
<evidence type="ECO:0000256" key="3">
    <source>
        <dbReference type="ARBA" id="ARBA00022490"/>
    </source>
</evidence>
<name>A0A9F2N9A4_PYTBI</name>
<sequence>MGKSCKVVVCGQASVGKTSILEQLLYGNHVVGSEMIETQEDIYVGSIETDRNMREQVTIVVLGNKCDLQEQRRVDHDIAQHWAKVEKVKLWETSVADRRSLIEPFVYLASKMTQPQSKSTFPLSRKNKSSGSVDG</sequence>
<dbReference type="GeneID" id="103059089"/>
<dbReference type="InterPro" id="IPR042227">
    <property type="entry name" value="KBRS"/>
</dbReference>
<comment type="similarity">
    <text evidence="2">Belongs to the small GTPase superfamily. Ras family. KappaB-Ras subfamily.</text>
</comment>
<accession>A0A9F2N9A4</accession>
<evidence type="ECO:0000256" key="4">
    <source>
        <dbReference type="ARBA" id="ARBA00022741"/>
    </source>
</evidence>
<keyword evidence="4" id="KW-0547">Nucleotide-binding</keyword>
<dbReference type="GO" id="GO:0005737">
    <property type="term" value="C:cytoplasm"/>
    <property type="evidence" value="ECO:0007669"/>
    <property type="project" value="UniProtKB-SubCell"/>
</dbReference>
<dbReference type="GO" id="GO:0032794">
    <property type="term" value="F:GTPase activating protein binding"/>
    <property type="evidence" value="ECO:0007669"/>
    <property type="project" value="TreeGrafter"/>
</dbReference>
<feature type="compositionally biased region" description="Polar residues" evidence="6">
    <location>
        <begin position="113"/>
        <end position="122"/>
    </location>
</feature>
<dbReference type="InterPro" id="IPR027417">
    <property type="entry name" value="P-loop_NTPase"/>
</dbReference>
<keyword evidence="5" id="KW-0342">GTP-binding</keyword>
<organism evidence="7 8">
    <name type="scientific">Python bivittatus</name>
    <name type="common">Burmese python</name>
    <name type="synonym">Python molurus bivittatus</name>
    <dbReference type="NCBI Taxonomy" id="176946"/>
    <lineage>
        <taxon>Eukaryota</taxon>
        <taxon>Metazoa</taxon>
        <taxon>Chordata</taxon>
        <taxon>Craniata</taxon>
        <taxon>Vertebrata</taxon>
        <taxon>Euteleostomi</taxon>
        <taxon>Lepidosauria</taxon>
        <taxon>Squamata</taxon>
        <taxon>Bifurcata</taxon>
        <taxon>Unidentata</taxon>
        <taxon>Episquamata</taxon>
        <taxon>Toxicofera</taxon>
        <taxon>Serpentes</taxon>
        <taxon>Henophidia</taxon>
        <taxon>Pythonidae</taxon>
        <taxon>Python</taxon>
    </lineage>
</organism>
<comment type="subcellular location">
    <subcellularLocation>
        <location evidence="1">Cytoplasm</location>
    </subcellularLocation>
</comment>
<reference evidence="8" key="1">
    <citation type="submission" date="2025-08" db="UniProtKB">
        <authorList>
            <consortium name="RefSeq"/>
        </authorList>
    </citation>
    <scope>IDENTIFICATION</scope>
    <source>
        <tissue evidence="8">Liver</tissue>
    </source>
</reference>
<feature type="region of interest" description="Disordered" evidence="6">
    <location>
        <begin position="113"/>
        <end position="135"/>
    </location>
</feature>
<dbReference type="Proteomes" id="UP000695026">
    <property type="component" value="Unplaced"/>
</dbReference>
<dbReference type="RefSeq" id="XP_007428541.1">
    <property type="nucleotide sequence ID" value="XM_007428479.3"/>
</dbReference>
<dbReference type="Pfam" id="PF00071">
    <property type="entry name" value="Ras"/>
    <property type="match status" value="1"/>
</dbReference>
<dbReference type="SMART" id="SM00175">
    <property type="entry name" value="RAB"/>
    <property type="match status" value="1"/>
</dbReference>
<dbReference type="InterPro" id="IPR001806">
    <property type="entry name" value="Small_GTPase"/>
</dbReference>
<evidence type="ECO:0000313" key="8">
    <source>
        <dbReference type="RefSeq" id="XP_007428541.1"/>
    </source>
</evidence>
<dbReference type="SUPFAM" id="SSF52540">
    <property type="entry name" value="P-loop containing nucleoside triphosphate hydrolases"/>
    <property type="match status" value="1"/>
</dbReference>
<dbReference type="PANTHER" id="PTHR46152:SF2">
    <property type="entry name" value="NF-KAPPA-B INHIBITOR-INTERACTING RAS-LIKE PROTEIN 2"/>
    <property type="match status" value="1"/>
</dbReference>
<evidence type="ECO:0000313" key="7">
    <source>
        <dbReference type="Proteomes" id="UP000695026"/>
    </source>
</evidence>